<dbReference type="InterPro" id="IPR007627">
    <property type="entry name" value="RNA_pol_sigma70_r2"/>
</dbReference>
<dbReference type="InterPro" id="IPR014284">
    <property type="entry name" value="RNA_pol_sigma-70_dom"/>
</dbReference>
<dbReference type="GO" id="GO:0006352">
    <property type="term" value="P:DNA-templated transcription initiation"/>
    <property type="evidence" value="ECO:0007669"/>
    <property type="project" value="InterPro"/>
</dbReference>
<dbReference type="GO" id="GO:0003677">
    <property type="term" value="F:DNA binding"/>
    <property type="evidence" value="ECO:0007669"/>
    <property type="project" value="InterPro"/>
</dbReference>
<evidence type="ECO:0000259" key="1">
    <source>
        <dbReference type="Pfam" id="PF04542"/>
    </source>
</evidence>
<dbReference type="PANTHER" id="PTHR47756">
    <property type="entry name" value="BLL6612 PROTEIN-RELATED"/>
    <property type="match status" value="1"/>
</dbReference>
<dbReference type="PANTHER" id="PTHR47756:SF2">
    <property type="entry name" value="BLL6612 PROTEIN"/>
    <property type="match status" value="1"/>
</dbReference>
<reference evidence="4 5" key="1">
    <citation type="journal article" date="2023" name="Limnol Oceanogr Lett">
        <title>Environmental adaptations by the intertidal Antarctic cyanobacterium Halotia branconii CENA392 as revealed using long-read genome sequencing.</title>
        <authorList>
            <person name="Dextro R.B."/>
            <person name="Delbaje E."/>
            <person name="Freitas P.N.N."/>
            <person name="Geraldes V."/>
            <person name="Pinto E."/>
            <person name="Long P.F."/>
            <person name="Fiore M.F."/>
        </authorList>
    </citation>
    <scope>NUCLEOTIDE SEQUENCE [LARGE SCALE GENOMIC DNA]</scope>
    <source>
        <strain evidence="4 5">CENA392</strain>
    </source>
</reference>
<dbReference type="Pfam" id="PF08281">
    <property type="entry name" value="Sigma70_r4_2"/>
    <property type="match status" value="1"/>
</dbReference>
<dbReference type="InterPro" id="IPR011990">
    <property type="entry name" value="TPR-like_helical_dom_sf"/>
</dbReference>
<dbReference type="InterPro" id="IPR046531">
    <property type="entry name" value="DUF6596"/>
</dbReference>
<dbReference type="Gene3D" id="1.10.10.10">
    <property type="entry name" value="Winged helix-like DNA-binding domain superfamily/Winged helix DNA-binding domain"/>
    <property type="match status" value="1"/>
</dbReference>
<dbReference type="InterPro" id="IPR036388">
    <property type="entry name" value="WH-like_DNA-bd_sf"/>
</dbReference>
<evidence type="ECO:0000259" key="3">
    <source>
        <dbReference type="Pfam" id="PF20239"/>
    </source>
</evidence>
<dbReference type="Pfam" id="PF20239">
    <property type="entry name" value="DUF6596"/>
    <property type="match status" value="1"/>
</dbReference>
<dbReference type="SUPFAM" id="SSF88659">
    <property type="entry name" value="Sigma3 and sigma4 domains of RNA polymerase sigma factors"/>
    <property type="match status" value="1"/>
</dbReference>
<feature type="domain" description="RNA polymerase sigma-70 region 2" evidence="1">
    <location>
        <begin position="18"/>
        <end position="82"/>
    </location>
</feature>
<dbReference type="InterPro" id="IPR013325">
    <property type="entry name" value="RNA_pol_sigma_r2"/>
</dbReference>
<evidence type="ECO:0000313" key="4">
    <source>
        <dbReference type="EMBL" id="WGV23988.1"/>
    </source>
</evidence>
<sequence length="451" mass="51003">MTSNAQSDVVQAISSIYRAEWGRIVATLMRLVGDFDVAEEAAQEAFAVALNQWQSKGIPDLPRAWIIKTARYKAIDRLRRRTKLTEKLSWYAASGLIPTSEEPTYDTDEIPDDRLRLIFTCCHPALATEAQVALTLRMLGGLETDEIARAFLVPPATMAQRLVRAKRKIRDAGIPYKVPDTTELSTRMEAVLTVIYLIFNEGYAATRGEEMVRADLCTEAIRLSRLVRTLMTPQPPAQVTALLALMLLHDSRRDARLDQAGDLVLLEDQDRRRWNRQQINEALPMVESALQGEISSFALQAAIAALHCQAAQAEETDWLQIVRLYDLLERLQPSPIVRLNRAVAISMVETPQTALELIDGLAQELDNYHLFHAARADLLRRMGAFLEAAKSYTQAISLVNNDSERRFLERRLSEVQRCYTISRNSLYKLLFFLPLPPLLPLLPLLAHVYQL</sequence>
<dbReference type="EMBL" id="CP124543">
    <property type="protein sequence ID" value="WGV23988.1"/>
    <property type="molecule type" value="Genomic_DNA"/>
</dbReference>
<dbReference type="NCBIfam" id="TIGR02937">
    <property type="entry name" value="sigma70-ECF"/>
    <property type="match status" value="1"/>
</dbReference>
<dbReference type="Proteomes" id="UP001223520">
    <property type="component" value="Chromosome"/>
</dbReference>
<evidence type="ECO:0000259" key="2">
    <source>
        <dbReference type="Pfam" id="PF08281"/>
    </source>
</evidence>
<proteinExistence type="predicted"/>
<dbReference type="Gene3D" id="1.10.1740.10">
    <property type="match status" value="1"/>
</dbReference>
<organism evidence="4 5">
    <name type="scientific">Halotia branconii CENA392</name>
    <dbReference type="NCBI Taxonomy" id="1539056"/>
    <lineage>
        <taxon>Bacteria</taxon>
        <taxon>Bacillati</taxon>
        <taxon>Cyanobacteriota</taxon>
        <taxon>Cyanophyceae</taxon>
        <taxon>Nostocales</taxon>
        <taxon>Nodulariaceae</taxon>
        <taxon>Halotia</taxon>
    </lineage>
</organism>
<dbReference type="InterPro" id="IPR013324">
    <property type="entry name" value="RNA_pol_sigma_r3/r4-like"/>
</dbReference>
<keyword evidence="5" id="KW-1185">Reference proteome</keyword>
<dbReference type="KEGG" id="hbq:QI031_19535"/>
<evidence type="ECO:0000313" key="5">
    <source>
        <dbReference type="Proteomes" id="UP001223520"/>
    </source>
</evidence>
<dbReference type="AlphaFoldDB" id="A0AAJ6NPF9"/>
<feature type="domain" description="RNA polymerase sigma factor 70 region 4 type 2" evidence="2">
    <location>
        <begin position="118"/>
        <end position="169"/>
    </location>
</feature>
<dbReference type="SUPFAM" id="SSF48452">
    <property type="entry name" value="TPR-like"/>
    <property type="match status" value="1"/>
</dbReference>
<dbReference type="InterPro" id="IPR013249">
    <property type="entry name" value="RNA_pol_sigma70_r4_t2"/>
</dbReference>
<dbReference type="RefSeq" id="WP_281481317.1">
    <property type="nucleotide sequence ID" value="NZ_CP124543.1"/>
</dbReference>
<protein>
    <submittedName>
        <fullName evidence="4">RNA polymerase sigma factor</fullName>
    </submittedName>
</protein>
<dbReference type="Pfam" id="PF04542">
    <property type="entry name" value="Sigma70_r2"/>
    <property type="match status" value="1"/>
</dbReference>
<dbReference type="SUPFAM" id="SSF88946">
    <property type="entry name" value="Sigma2 domain of RNA polymerase sigma factors"/>
    <property type="match status" value="1"/>
</dbReference>
<dbReference type="GO" id="GO:0016987">
    <property type="term" value="F:sigma factor activity"/>
    <property type="evidence" value="ECO:0007669"/>
    <property type="project" value="InterPro"/>
</dbReference>
<feature type="domain" description="DUF6596" evidence="3">
    <location>
        <begin position="187"/>
        <end position="289"/>
    </location>
</feature>
<name>A0AAJ6NPF9_9CYAN</name>
<gene>
    <name evidence="4" type="ORF">QI031_19535</name>
</gene>
<accession>A0AAJ6NPF9</accession>